<sequence length="195" mass="22384">MNLSAHFLKSSVNFDFINNTGFTHEDTSKTDLFKYLSGVLNVTFSLGFKPRFCQKESFTYRDPYATEKKYAYAETITMRASHTPFEKEIVEHLIGKRPAEKAFVTVNISKICTPMIDEHGKEVIVYSTFYKARGIRGCATIMPDGKVDTSLDQHMRGNMVMGMERDGVSEFATYAIPKEHMTLPKEKFTHYEYPK</sequence>
<gene>
    <name evidence="1" type="ORF">AAF463_24125</name>
</gene>
<proteinExistence type="predicted"/>
<dbReference type="RefSeq" id="WP_350262761.1">
    <property type="nucleotide sequence ID" value="NZ_CP158294.1"/>
</dbReference>
<reference evidence="1" key="1">
    <citation type="submission" date="2024-06" db="EMBL/GenBank/DDBJ databases">
        <title>Multiomics insights into the TNT degradation mechanism by Pantoea sp. BJ2 isolated from an ammunition destruction site.</title>
        <authorList>
            <person name="Luo J."/>
        </authorList>
    </citation>
    <scope>NUCLEOTIDE SEQUENCE</scope>
    <source>
        <strain evidence="1">BJ2</strain>
        <plasmid evidence="1">plasmindB</plasmid>
    </source>
</reference>
<organism evidence="1">
    <name type="scientific">Pantoea sp. BJ2</name>
    <dbReference type="NCBI Taxonomy" id="3141322"/>
    <lineage>
        <taxon>Bacteria</taxon>
        <taxon>Pseudomonadati</taxon>
        <taxon>Pseudomonadota</taxon>
        <taxon>Gammaproteobacteria</taxon>
        <taxon>Enterobacterales</taxon>
        <taxon>Erwiniaceae</taxon>
        <taxon>Pantoea</taxon>
    </lineage>
</organism>
<dbReference type="AlphaFoldDB" id="A0AAU7U4C8"/>
<dbReference type="EMBL" id="CP158294">
    <property type="protein sequence ID" value="XBV47714.1"/>
    <property type="molecule type" value="Genomic_DNA"/>
</dbReference>
<keyword evidence="1" id="KW-0614">Plasmid</keyword>
<protein>
    <submittedName>
        <fullName evidence="1">Uncharacterized protein</fullName>
    </submittedName>
</protein>
<name>A0AAU7U4C8_9GAMM</name>
<accession>A0AAU7U4C8</accession>
<geneLocation type="plasmid" evidence="1">
    <name>plasmindB</name>
</geneLocation>
<evidence type="ECO:0000313" key="1">
    <source>
        <dbReference type="EMBL" id="XBV47714.1"/>
    </source>
</evidence>